<accession>A0A318YEQ3</accession>
<dbReference type="EMBL" id="KZ821466">
    <property type="protein sequence ID" value="PYH32935.1"/>
    <property type="molecule type" value="Genomic_DNA"/>
</dbReference>
<dbReference type="GeneID" id="37126153"/>
<protein>
    <submittedName>
        <fullName evidence="3">Uncharacterized protein</fullName>
    </submittedName>
</protein>
<evidence type="ECO:0000256" key="2">
    <source>
        <dbReference type="SAM" id="MobiDB-lite"/>
    </source>
</evidence>
<gene>
    <name evidence="3" type="ORF">BO87DRAFT_377992</name>
</gene>
<name>A0A318YEQ3_ASPNB</name>
<reference evidence="3" key="1">
    <citation type="submission" date="2016-12" db="EMBL/GenBank/DDBJ databases">
        <title>The genomes of Aspergillus section Nigri reveals drivers in fungal speciation.</title>
        <authorList>
            <consortium name="DOE Joint Genome Institute"/>
            <person name="Vesth T.C."/>
            <person name="Nybo J."/>
            <person name="Theobald S."/>
            <person name="Brandl J."/>
            <person name="Frisvad J.C."/>
            <person name="Nielsen K.F."/>
            <person name="Lyhne E.K."/>
            <person name="Kogle M.E."/>
            <person name="Kuo A."/>
            <person name="Riley R."/>
            <person name="Clum A."/>
            <person name="Nolan M."/>
            <person name="Lipzen A."/>
            <person name="Salamov A."/>
            <person name="Henrissat B."/>
            <person name="Wiebenga A."/>
            <person name="De Vries R.P."/>
            <person name="Grigoriev I.V."/>
            <person name="Mortensen U.H."/>
            <person name="Andersen M.R."/>
            <person name="Baker S.E."/>
        </authorList>
    </citation>
    <scope>NUCLEOTIDE SEQUENCE [LARGE SCALE GENOMIC DNA]</scope>
    <source>
        <strain evidence="3">CBS 115656</strain>
    </source>
</reference>
<sequence>MTNDHRTAHTGMDSARETPGIVITASGERIVEMIPGTKKGQPKDRSPVQDGQQNPAAEAIPSLPPDESSSKPPLARNFWPSTRSYPNIRWNSRPHHLSNVHNVHATEDTESDSEFPYRHQRPRATGNVQKDKSLPRRHIEVLKNDLYSFDAKQDRKILKKQKEINRLEKESHRNRLKREEKARYLSEVRAYDKDISERLKRPDGIEREEGTKRAEKRTEELLRKQKLEEAQLQAQRKERVEAALLENDWKELKTKIEKEEMRARIRKELRDEEMRRKLEEFERIDHEKKIRSAAVEDYKLAEKRRLFEEERERRQLKQEYRAAIEAELGYSLEQVKDILTKTTGKKAQRQIRGSSQALSATVHDVPSGDEADVVAP</sequence>
<keyword evidence="4" id="KW-1185">Reference proteome</keyword>
<dbReference type="OrthoDB" id="4501984at2759"/>
<evidence type="ECO:0000313" key="4">
    <source>
        <dbReference type="Proteomes" id="UP000247647"/>
    </source>
</evidence>
<organism evidence="3 4">
    <name type="scientific">Aspergillus neoniger (strain CBS 115656)</name>
    <dbReference type="NCBI Taxonomy" id="1448310"/>
    <lineage>
        <taxon>Eukaryota</taxon>
        <taxon>Fungi</taxon>
        <taxon>Dikarya</taxon>
        <taxon>Ascomycota</taxon>
        <taxon>Pezizomycotina</taxon>
        <taxon>Eurotiomycetes</taxon>
        <taxon>Eurotiomycetidae</taxon>
        <taxon>Eurotiales</taxon>
        <taxon>Aspergillaceae</taxon>
        <taxon>Aspergillus</taxon>
        <taxon>Aspergillus subgen. Circumdati</taxon>
    </lineage>
</organism>
<keyword evidence="1" id="KW-0175">Coiled coil</keyword>
<proteinExistence type="predicted"/>
<dbReference type="AlphaFoldDB" id="A0A318YEQ3"/>
<dbReference type="Proteomes" id="UP000247647">
    <property type="component" value="Unassembled WGS sequence"/>
</dbReference>
<evidence type="ECO:0000256" key="1">
    <source>
        <dbReference type="SAM" id="Coils"/>
    </source>
</evidence>
<evidence type="ECO:0000313" key="3">
    <source>
        <dbReference type="EMBL" id="PYH32935.1"/>
    </source>
</evidence>
<feature type="coiled-coil region" evidence="1">
    <location>
        <begin position="299"/>
        <end position="326"/>
    </location>
</feature>
<dbReference type="RefSeq" id="XP_025478413.1">
    <property type="nucleotide sequence ID" value="XM_025623697.1"/>
</dbReference>
<feature type="coiled-coil region" evidence="1">
    <location>
        <begin position="215"/>
        <end position="262"/>
    </location>
</feature>
<feature type="region of interest" description="Disordered" evidence="2">
    <location>
        <begin position="1"/>
        <end position="78"/>
    </location>
</feature>
<feature type="compositionally biased region" description="Acidic residues" evidence="2">
    <location>
        <begin position="367"/>
        <end position="376"/>
    </location>
</feature>
<feature type="region of interest" description="Disordered" evidence="2">
    <location>
        <begin position="343"/>
        <end position="376"/>
    </location>
</feature>